<evidence type="ECO:0000256" key="2">
    <source>
        <dbReference type="ARBA" id="ARBA00022737"/>
    </source>
</evidence>
<evidence type="ECO:0000313" key="6">
    <source>
        <dbReference type="Proteomes" id="UP000054485"/>
    </source>
</evidence>
<dbReference type="SUPFAM" id="SSF50978">
    <property type="entry name" value="WD40 repeat-like"/>
    <property type="match status" value="1"/>
</dbReference>
<reference evidence="6" key="2">
    <citation type="submission" date="2015-01" db="EMBL/GenBank/DDBJ databases">
        <title>Evolutionary Origins and Diversification of the Mycorrhizal Mutualists.</title>
        <authorList>
            <consortium name="DOE Joint Genome Institute"/>
            <consortium name="Mycorrhizal Genomics Consortium"/>
            <person name="Kohler A."/>
            <person name="Kuo A."/>
            <person name="Nagy L.G."/>
            <person name="Floudas D."/>
            <person name="Copeland A."/>
            <person name="Barry K.W."/>
            <person name="Cichocki N."/>
            <person name="Veneault-Fourrey C."/>
            <person name="LaButti K."/>
            <person name="Lindquist E.A."/>
            <person name="Lipzen A."/>
            <person name="Lundell T."/>
            <person name="Morin E."/>
            <person name="Murat C."/>
            <person name="Riley R."/>
            <person name="Ohm R."/>
            <person name="Sun H."/>
            <person name="Tunlid A."/>
            <person name="Henrissat B."/>
            <person name="Grigoriev I.V."/>
            <person name="Hibbett D.S."/>
            <person name="Martin F."/>
        </authorList>
    </citation>
    <scope>NUCLEOTIDE SEQUENCE [LARGE SCALE GENOMIC DNA]</scope>
    <source>
        <strain evidence="6">UH-Slu-Lm8-n1</strain>
    </source>
</reference>
<dbReference type="PANTHER" id="PTHR19848">
    <property type="entry name" value="WD40 REPEAT PROTEIN"/>
    <property type="match status" value="1"/>
</dbReference>
<feature type="repeat" description="WD" evidence="3">
    <location>
        <begin position="43"/>
        <end position="84"/>
    </location>
</feature>
<dbReference type="Pfam" id="PF00400">
    <property type="entry name" value="WD40"/>
    <property type="match status" value="3"/>
</dbReference>
<feature type="compositionally biased region" description="Basic and acidic residues" evidence="4">
    <location>
        <begin position="32"/>
        <end position="47"/>
    </location>
</feature>
<dbReference type="HOGENOM" id="CLU_000288_57_18_1"/>
<dbReference type="EMBL" id="KN836649">
    <property type="protein sequence ID" value="KIK31789.1"/>
    <property type="molecule type" value="Genomic_DNA"/>
</dbReference>
<feature type="repeat" description="WD" evidence="3">
    <location>
        <begin position="86"/>
        <end position="127"/>
    </location>
</feature>
<keyword evidence="2" id="KW-0677">Repeat</keyword>
<dbReference type="InterPro" id="IPR001680">
    <property type="entry name" value="WD40_rpt"/>
</dbReference>
<evidence type="ECO:0000256" key="4">
    <source>
        <dbReference type="SAM" id="MobiDB-lite"/>
    </source>
</evidence>
<sequence>IDGHSRCILSLVYLKASCNVMSTSDDGSIRQWKRDGEPVGKPLDSDGRAVGSMAVSPDEKMVVCGNVDGRLRLWNIEEGSMIGEPWEGHDAAVRSLDWYPNALEIASGSQDGTIRRWNPDTGRQIAPPIKTSHGWVYVVKYSPQHQENVEYLFVPYLLLICLNSHNKEYKGCFSTF</sequence>
<dbReference type="STRING" id="930992.A0A0D0A0S7"/>
<dbReference type="InterPro" id="IPR020472">
    <property type="entry name" value="WD40_PAC1"/>
</dbReference>
<gene>
    <name evidence="5" type="ORF">CY34DRAFT_102757</name>
</gene>
<dbReference type="SMART" id="SM00320">
    <property type="entry name" value="WD40"/>
    <property type="match status" value="3"/>
</dbReference>
<feature type="repeat" description="WD" evidence="3">
    <location>
        <begin position="1"/>
        <end position="33"/>
    </location>
</feature>
<dbReference type="InParanoid" id="A0A0D0A0S7"/>
<dbReference type="PROSITE" id="PS50082">
    <property type="entry name" value="WD_REPEATS_2"/>
    <property type="match status" value="3"/>
</dbReference>
<dbReference type="AlphaFoldDB" id="A0A0D0A0S7"/>
<dbReference type="InterPro" id="IPR015943">
    <property type="entry name" value="WD40/YVTN_repeat-like_dom_sf"/>
</dbReference>
<protein>
    <submittedName>
        <fullName evidence="5">Unplaced genomic scaffold CY34scaffold_1518, whole genome shotgun sequence</fullName>
    </submittedName>
</protein>
<accession>A0A0D0A0S7</accession>
<keyword evidence="1 3" id="KW-0853">WD repeat</keyword>
<dbReference type="InterPro" id="IPR036322">
    <property type="entry name" value="WD40_repeat_dom_sf"/>
</dbReference>
<evidence type="ECO:0000313" key="5">
    <source>
        <dbReference type="EMBL" id="KIK31789.1"/>
    </source>
</evidence>
<keyword evidence="6" id="KW-1185">Reference proteome</keyword>
<dbReference type="Proteomes" id="UP000054485">
    <property type="component" value="Unassembled WGS sequence"/>
</dbReference>
<reference evidence="5 6" key="1">
    <citation type="submission" date="2014-04" db="EMBL/GenBank/DDBJ databases">
        <authorList>
            <consortium name="DOE Joint Genome Institute"/>
            <person name="Kuo A."/>
            <person name="Ruytinx J."/>
            <person name="Rineau F."/>
            <person name="Colpaert J."/>
            <person name="Kohler A."/>
            <person name="Nagy L.G."/>
            <person name="Floudas D."/>
            <person name="Copeland A."/>
            <person name="Barry K.W."/>
            <person name="Cichocki N."/>
            <person name="Veneault-Fourrey C."/>
            <person name="LaButti K."/>
            <person name="Lindquist E.A."/>
            <person name="Lipzen A."/>
            <person name="Lundell T."/>
            <person name="Morin E."/>
            <person name="Murat C."/>
            <person name="Sun H."/>
            <person name="Tunlid A."/>
            <person name="Henrissat B."/>
            <person name="Grigoriev I.V."/>
            <person name="Hibbett D.S."/>
            <person name="Martin F."/>
            <person name="Nordberg H.P."/>
            <person name="Cantor M.N."/>
            <person name="Hua S.X."/>
        </authorList>
    </citation>
    <scope>NUCLEOTIDE SEQUENCE [LARGE SCALE GENOMIC DNA]</scope>
    <source>
        <strain evidence="5 6">UH-Slu-Lm8-n1</strain>
    </source>
</reference>
<name>A0A0D0A0S7_9AGAM</name>
<feature type="region of interest" description="Disordered" evidence="4">
    <location>
        <begin position="26"/>
        <end position="51"/>
    </location>
</feature>
<dbReference type="PANTHER" id="PTHR19848:SF8">
    <property type="entry name" value="F-BOX AND WD REPEAT DOMAIN CONTAINING 7"/>
    <property type="match status" value="1"/>
</dbReference>
<organism evidence="5 6">
    <name type="scientific">Suillus luteus UH-Slu-Lm8-n1</name>
    <dbReference type="NCBI Taxonomy" id="930992"/>
    <lineage>
        <taxon>Eukaryota</taxon>
        <taxon>Fungi</taxon>
        <taxon>Dikarya</taxon>
        <taxon>Basidiomycota</taxon>
        <taxon>Agaricomycotina</taxon>
        <taxon>Agaricomycetes</taxon>
        <taxon>Agaricomycetidae</taxon>
        <taxon>Boletales</taxon>
        <taxon>Suillineae</taxon>
        <taxon>Suillaceae</taxon>
        <taxon>Suillus</taxon>
    </lineage>
</organism>
<dbReference type="Gene3D" id="2.130.10.10">
    <property type="entry name" value="YVTN repeat-like/Quinoprotein amine dehydrogenase"/>
    <property type="match status" value="1"/>
</dbReference>
<evidence type="ECO:0000256" key="1">
    <source>
        <dbReference type="ARBA" id="ARBA00022574"/>
    </source>
</evidence>
<feature type="non-terminal residue" evidence="5">
    <location>
        <position position="1"/>
    </location>
</feature>
<evidence type="ECO:0000256" key="3">
    <source>
        <dbReference type="PROSITE-ProRule" id="PRU00221"/>
    </source>
</evidence>
<dbReference type="PROSITE" id="PS50294">
    <property type="entry name" value="WD_REPEATS_REGION"/>
    <property type="match status" value="2"/>
</dbReference>
<proteinExistence type="predicted"/>
<dbReference type="PRINTS" id="PR00320">
    <property type="entry name" value="GPROTEINBRPT"/>
</dbReference>
<dbReference type="OrthoDB" id="674604at2759"/>